<name>A0A5Q0P640_9GAMM</name>
<keyword evidence="6" id="KW-1185">Reference proteome</keyword>
<organism evidence="4 7">
    <name type="scientific">Acinetobacter wanghuae</name>
    <dbReference type="NCBI Taxonomy" id="2662362"/>
    <lineage>
        <taxon>Bacteria</taxon>
        <taxon>Pseudomonadati</taxon>
        <taxon>Pseudomonadota</taxon>
        <taxon>Gammaproteobacteria</taxon>
        <taxon>Moraxellales</taxon>
        <taxon>Moraxellaceae</taxon>
        <taxon>Acinetobacter</taxon>
    </lineage>
</organism>
<dbReference type="SUPFAM" id="SSF55781">
    <property type="entry name" value="GAF domain-like"/>
    <property type="match status" value="1"/>
</dbReference>
<dbReference type="InterPro" id="IPR043128">
    <property type="entry name" value="Rev_trsase/Diguanyl_cyclase"/>
</dbReference>
<dbReference type="EC" id="2.7.7.65" evidence="1"/>
<evidence type="ECO:0000313" key="5">
    <source>
        <dbReference type="EMBL" id="QGA12286.1"/>
    </source>
</evidence>
<dbReference type="Pfam" id="PF00990">
    <property type="entry name" value="GGDEF"/>
    <property type="match status" value="1"/>
</dbReference>
<dbReference type="CDD" id="cd01949">
    <property type="entry name" value="GGDEF"/>
    <property type="match status" value="1"/>
</dbReference>
<evidence type="ECO:0000313" key="7">
    <source>
        <dbReference type="Proteomes" id="UP000480556"/>
    </source>
</evidence>
<dbReference type="PROSITE" id="PS50887">
    <property type="entry name" value="GGDEF"/>
    <property type="match status" value="1"/>
</dbReference>
<evidence type="ECO:0000256" key="1">
    <source>
        <dbReference type="ARBA" id="ARBA00012528"/>
    </source>
</evidence>
<protein>
    <recommendedName>
        <fullName evidence="1">diguanylate cyclase</fullName>
        <ecNumber evidence="1">2.7.7.65</ecNumber>
    </recommendedName>
</protein>
<dbReference type="SMART" id="SM00267">
    <property type="entry name" value="GGDEF"/>
    <property type="match status" value="1"/>
</dbReference>
<dbReference type="Gene3D" id="3.30.70.270">
    <property type="match status" value="1"/>
</dbReference>
<dbReference type="Proteomes" id="UP000327478">
    <property type="component" value="Chromosome"/>
</dbReference>
<feature type="domain" description="GGDEF" evidence="3">
    <location>
        <begin position="200"/>
        <end position="318"/>
    </location>
</feature>
<dbReference type="SUPFAM" id="SSF55073">
    <property type="entry name" value="Nucleotide cyclase"/>
    <property type="match status" value="1"/>
</dbReference>
<dbReference type="InterPro" id="IPR050469">
    <property type="entry name" value="Diguanylate_Cyclase"/>
</dbReference>
<dbReference type="PANTHER" id="PTHR45138:SF9">
    <property type="entry name" value="DIGUANYLATE CYCLASE DGCM-RELATED"/>
    <property type="match status" value="1"/>
</dbReference>
<proteinExistence type="predicted"/>
<accession>A0A5Q0P640</accession>
<comment type="catalytic activity">
    <reaction evidence="2">
        <text>2 GTP = 3',3'-c-di-GMP + 2 diphosphate</text>
        <dbReference type="Rhea" id="RHEA:24898"/>
        <dbReference type="ChEBI" id="CHEBI:33019"/>
        <dbReference type="ChEBI" id="CHEBI:37565"/>
        <dbReference type="ChEBI" id="CHEBI:58805"/>
        <dbReference type="EC" id="2.7.7.65"/>
    </reaction>
</comment>
<evidence type="ECO:0000259" key="3">
    <source>
        <dbReference type="PROSITE" id="PS50887"/>
    </source>
</evidence>
<gene>
    <name evidence="5" type="ORF">GFH30_04255</name>
    <name evidence="4" type="ORF">GHJ48_07175</name>
</gene>
<dbReference type="NCBIfam" id="TIGR00254">
    <property type="entry name" value="GGDEF"/>
    <property type="match status" value="1"/>
</dbReference>
<sequence length="318" mass="36091">MLNLPPPHVDFQNFEVAAKQVLQYLHEHLSFGLWMITRVEGDDWIVLQTQNDKYDIQGGDVFRWADSFCYQMVQGKTPKIAPAAHDILLYASAPINQNLLIKSYIGQALLNEDGSVFGTMCAIDTEEQSEDIVKHAPLIELLGHLLSTILQSELRGNQERRLKERFEVEALTDGLTGLFNRRAWDRLLSAEEGRCQRYGLPATIFSIDLNNLKTINDAFGHDRGDALIQKTAKLLIETTRTNDVVSRLGGDEFAILCPEMSLADAHILYERLMNVFNDAAIQAAFGFSTRHLNRDLQHTLIQADQQMYAHKRSMKQSF</sequence>
<dbReference type="AlphaFoldDB" id="A0A5Q0P640"/>
<dbReference type="EMBL" id="WITK01000010">
    <property type="protein sequence ID" value="MQW92173.1"/>
    <property type="molecule type" value="Genomic_DNA"/>
</dbReference>
<dbReference type="InterPro" id="IPR000160">
    <property type="entry name" value="GGDEF_dom"/>
</dbReference>
<dbReference type="GO" id="GO:0052621">
    <property type="term" value="F:diguanylate cyclase activity"/>
    <property type="evidence" value="ECO:0007669"/>
    <property type="project" value="UniProtKB-EC"/>
</dbReference>
<evidence type="ECO:0000313" key="6">
    <source>
        <dbReference type="Proteomes" id="UP000327478"/>
    </source>
</evidence>
<dbReference type="PANTHER" id="PTHR45138">
    <property type="entry name" value="REGULATORY COMPONENTS OF SENSORY TRANSDUCTION SYSTEM"/>
    <property type="match status" value="1"/>
</dbReference>
<reference evidence="6 7" key="1">
    <citation type="submission" date="2019-10" db="EMBL/GenBank/DDBJ databases">
        <authorList>
            <person name="Dong K."/>
        </authorList>
    </citation>
    <scope>NUCLEOTIDE SEQUENCE [LARGE SCALE GENOMIC DNA]</scope>
    <source>
        <strain evidence="6">dk386</strain>
        <strain evidence="5">Dk386</strain>
        <strain evidence="7">dk771</strain>
        <strain evidence="4">Dk771</strain>
    </source>
</reference>
<dbReference type="InterPro" id="IPR029787">
    <property type="entry name" value="Nucleotide_cyclase"/>
</dbReference>
<evidence type="ECO:0000313" key="4">
    <source>
        <dbReference type="EMBL" id="MQW92173.1"/>
    </source>
</evidence>
<dbReference type="EMBL" id="CP045650">
    <property type="protein sequence ID" value="QGA12286.1"/>
    <property type="molecule type" value="Genomic_DNA"/>
</dbReference>
<dbReference type="Proteomes" id="UP000480556">
    <property type="component" value="Unassembled WGS sequence"/>
</dbReference>
<evidence type="ECO:0000256" key="2">
    <source>
        <dbReference type="ARBA" id="ARBA00034247"/>
    </source>
</evidence>